<dbReference type="AlphaFoldDB" id="A0A4V2EYP7"/>
<dbReference type="PANTHER" id="PTHR18964">
    <property type="entry name" value="ROK (REPRESSOR, ORF, KINASE) FAMILY"/>
    <property type="match status" value="1"/>
</dbReference>
<dbReference type="Gene3D" id="1.10.10.10">
    <property type="entry name" value="Winged helix-like DNA-binding domain superfamily/Winged helix DNA-binding domain"/>
    <property type="match status" value="1"/>
</dbReference>
<dbReference type="PROSITE" id="PS01125">
    <property type="entry name" value="ROK"/>
    <property type="match status" value="1"/>
</dbReference>
<dbReference type="RefSeq" id="WP_130354442.1">
    <property type="nucleotide sequence ID" value="NZ_SGWY01000004.1"/>
</dbReference>
<evidence type="ECO:0000256" key="1">
    <source>
        <dbReference type="ARBA" id="ARBA00006479"/>
    </source>
</evidence>
<dbReference type="Proteomes" id="UP000293289">
    <property type="component" value="Unassembled WGS sequence"/>
</dbReference>
<accession>A0A4V2EYP7</accession>
<comment type="caution">
    <text evidence="2">The sequence shown here is derived from an EMBL/GenBank/DDBJ whole genome shotgun (WGS) entry which is preliminary data.</text>
</comment>
<organism evidence="2 3">
    <name type="scientific">Agromyces ramosus</name>
    <dbReference type="NCBI Taxonomy" id="33879"/>
    <lineage>
        <taxon>Bacteria</taxon>
        <taxon>Bacillati</taxon>
        <taxon>Actinomycetota</taxon>
        <taxon>Actinomycetes</taxon>
        <taxon>Micrococcales</taxon>
        <taxon>Microbacteriaceae</taxon>
        <taxon>Agromyces</taxon>
    </lineage>
</organism>
<dbReference type="PANTHER" id="PTHR18964:SF173">
    <property type="entry name" value="GLUCOKINASE"/>
    <property type="match status" value="1"/>
</dbReference>
<keyword evidence="2" id="KW-0418">Kinase</keyword>
<dbReference type="OrthoDB" id="3189808at2"/>
<gene>
    <name evidence="2" type="ORF">EV187_3639</name>
</gene>
<proteinExistence type="inferred from homology"/>
<evidence type="ECO:0000313" key="3">
    <source>
        <dbReference type="Proteomes" id="UP000293289"/>
    </source>
</evidence>
<dbReference type="GO" id="GO:0016301">
    <property type="term" value="F:kinase activity"/>
    <property type="evidence" value="ECO:0007669"/>
    <property type="project" value="UniProtKB-KW"/>
</dbReference>
<dbReference type="EMBL" id="SGWY01000004">
    <property type="protein sequence ID" value="RZS63730.1"/>
    <property type="molecule type" value="Genomic_DNA"/>
</dbReference>
<protein>
    <submittedName>
        <fullName evidence="2">Glucokinase</fullName>
    </submittedName>
</protein>
<dbReference type="InterPro" id="IPR000600">
    <property type="entry name" value="ROK"/>
</dbReference>
<reference evidence="2 3" key="1">
    <citation type="submission" date="2019-02" db="EMBL/GenBank/DDBJ databases">
        <title>Genomic Encyclopedia of Type Strains, Phase IV (KMG-IV): sequencing the most valuable type-strain genomes for metagenomic binning, comparative biology and taxonomic classification.</title>
        <authorList>
            <person name="Goeker M."/>
        </authorList>
    </citation>
    <scope>NUCLEOTIDE SEQUENCE [LARGE SCALE GENOMIC DNA]</scope>
    <source>
        <strain evidence="2 3">DSM 43045</strain>
    </source>
</reference>
<dbReference type="InterPro" id="IPR049874">
    <property type="entry name" value="ROK_cs"/>
</dbReference>
<dbReference type="SUPFAM" id="SSF46785">
    <property type="entry name" value="Winged helix' DNA-binding domain"/>
    <property type="match status" value="1"/>
</dbReference>
<dbReference type="Pfam" id="PF00480">
    <property type="entry name" value="ROK"/>
    <property type="match status" value="1"/>
</dbReference>
<dbReference type="InterPro" id="IPR043129">
    <property type="entry name" value="ATPase_NBD"/>
</dbReference>
<evidence type="ECO:0000313" key="2">
    <source>
        <dbReference type="EMBL" id="RZS63730.1"/>
    </source>
</evidence>
<dbReference type="Gene3D" id="3.30.420.40">
    <property type="match status" value="2"/>
</dbReference>
<comment type="similarity">
    <text evidence="1">Belongs to the ROK (NagC/XylR) family.</text>
</comment>
<dbReference type="InterPro" id="IPR036390">
    <property type="entry name" value="WH_DNA-bd_sf"/>
</dbReference>
<sequence>MTDISRQGQDGHVTALGSSVASDLFQILRDGRPRTRTELSSMTGLARSTVALRIDALMNLGLVGPVGDAVSTGGRPSSQFAIAASGRVVLGVDVGASHVRIAVSDLTGRIQAESSERIRVAEGPEAVLSWVSTAAHELLDQLGRAPGDLLAIGIGLPGPVQHSSGRPINPPIMPGWDRFDVPGWFHDSFDAPVLVDNDVNIMALGERELSWPEVDHLIFVKVATGIGSGVISGGILQRGAQGTAGDIGHVHVARGADVPCQCGNRGCLEALASGPALARDLRDTGMSPESSQDVVELVKGGNITAIQAVRQAGRDIGEVLTTCVSLINPSVIVIGGSLAQAGEHLIAGVREIVYTRSMPLATEHLQITQSKAGADAAVLGACMLAIHHALSPANIEEMVIGAPTTAKV</sequence>
<dbReference type="InterPro" id="IPR036388">
    <property type="entry name" value="WH-like_DNA-bd_sf"/>
</dbReference>
<dbReference type="SUPFAM" id="SSF53067">
    <property type="entry name" value="Actin-like ATPase domain"/>
    <property type="match status" value="1"/>
</dbReference>
<keyword evidence="2" id="KW-0808">Transferase</keyword>
<name>A0A4V2EYP7_9MICO</name>
<keyword evidence="3" id="KW-1185">Reference proteome</keyword>